<accession>D2B562</accession>
<reference evidence="1 2" key="1">
    <citation type="journal article" date="2010" name="Stand. Genomic Sci.">
        <title>Complete genome sequence of Streptosporangium roseum type strain (NI 9100).</title>
        <authorList>
            <person name="Nolan M."/>
            <person name="Sikorski J."/>
            <person name="Jando M."/>
            <person name="Lucas S."/>
            <person name="Lapidus A."/>
            <person name="Glavina Del Rio T."/>
            <person name="Chen F."/>
            <person name="Tice H."/>
            <person name="Pitluck S."/>
            <person name="Cheng J.F."/>
            <person name="Chertkov O."/>
            <person name="Sims D."/>
            <person name="Meincke L."/>
            <person name="Brettin T."/>
            <person name="Han C."/>
            <person name="Detter J.C."/>
            <person name="Bruce D."/>
            <person name="Goodwin L."/>
            <person name="Land M."/>
            <person name="Hauser L."/>
            <person name="Chang Y.J."/>
            <person name="Jeffries C.D."/>
            <person name="Ivanova N."/>
            <person name="Mavromatis K."/>
            <person name="Mikhailova N."/>
            <person name="Chen A."/>
            <person name="Palaniappan K."/>
            <person name="Chain P."/>
            <person name="Rohde M."/>
            <person name="Goker M."/>
            <person name="Bristow J."/>
            <person name="Eisen J.A."/>
            <person name="Markowitz V."/>
            <person name="Hugenholtz P."/>
            <person name="Kyrpides N.C."/>
            <person name="Klenk H.P."/>
        </authorList>
    </citation>
    <scope>NUCLEOTIDE SEQUENCE [LARGE SCALE GENOMIC DNA]</scope>
    <source>
        <strain evidence="2">ATCC 12428 / DSM 43021 / JCM 3005 / NI 9100</strain>
    </source>
</reference>
<dbReference type="AlphaFoldDB" id="D2B562"/>
<dbReference type="STRING" id="479432.Sros_4748"/>
<sequence length="66" mass="7215">MERRTRGAAGGAGETHRTPLYVAVTKYLAGSFNFGGAMKDCRACPADVRARPARSPGAWRDRDQFE</sequence>
<dbReference type="RefSeq" id="WP_012891325.1">
    <property type="nucleotide sequence ID" value="NC_013595.1"/>
</dbReference>
<dbReference type="HOGENOM" id="CLU_2829516_0_0_11"/>
<proteinExistence type="predicted"/>
<evidence type="ECO:0000313" key="2">
    <source>
        <dbReference type="Proteomes" id="UP000002029"/>
    </source>
</evidence>
<protein>
    <submittedName>
        <fullName evidence="1">Uncharacterized protein</fullName>
    </submittedName>
</protein>
<gene>
    <name evidence="1" type="ordered locus">Sros_4748</name>
</gene>
<keyword evidence="2" id="KW-1185">Reference proteome</keyword>
<organism evidence="1 2">
    <name type="scientific">Streptosporangium roseum (strain ATCC 12428 / DSM 43021 / JCM 3005 / KCTC 9067 / NCIMB 10171 / NRRL 2505 / NI 9100)</name>
    <dbReference type="NCBI Taxonomy" id="479432"/>
    <lineage>
        <taxon>Bacteria</taxon>
        <taxon>Bacillati</taxon>
        <taxon>Actinomycetota</taxon>
        <taxon>Actinomycetes</taxon>
        <taxon>Streptosporangiales</taxon>
        <taxon>Streptosporangiaceae</taxon>
        <taxon>Streptosporangium</taxon>
    </lineage>
</organism>
<dbReference type="KEGG" id="sro:Sros_4748"/>
<dbReference type="EMBL" id="CP001814">
    <property type="protein sequence ID" value="ACZ87586.1"/>
    <property type="molecule type" value="Genomic_DNA"/>
</dbReference>
<dbReference type="Proteomes" id="UP000002029">
    <property type="component" value="Chromosome"/>
</dbReference>
<name>D2B562_STRRD</name>
<evidence type="ECO:0000313" key="1">
    <source>
        <dbReference type="EMBL" id="ACZ87586.1"/>
    </source>
</evidence>